<keyword evidence="4" id="KW-1185">Reference proteome</keyword>
<gene>
    <name evidence="3" type="ORF">PSON_ATCC_30995.1.T0030342</name>
</gene>
<dbReference type="InterPro" id="IPR006571">
    <property type="entry name" value="TLDc_dom"/>
</dbReference>
<name>A0A8S1K271_9CILI</name>
<accession>A0A8S1K271</accession>
<evidence type="ECO:0000313" key="4">
    <source>
        <dbReference type="Proteomes" id="UP000692954"/>
    </source>
</evidence>
<protein>
    <recommendedName>
        <fullName evidence="2">TLDc domain-containing protein</fullName>
    </recommendedName>
</protein>
<feature type="region of interest" description="Disordered" evidence="1">
    <location>
        <begin position="464"/>
        <end position="489"/>
    </location>
</feature>
<dbReference type="Proteomes" id="UP000692954">
    <property type="component" value="Unassembled WGS sequence"/>
</dbReference>
<evidence type="ECO:0000256" key="1">
    <source>
        <dbReference type="SAM" id="MobiDB-lite"/>
    </source>
</evidence>
<proteinExistence type="predicted"/>
<dbReference type="AlphaFoldDB" id="A0A8S1K271"/>
<evidence type="ECO:0000313" key="3">
    <source>
        <dbReference type="EMBL" id="CAD8048614.1"/>
    </source>
</evidence>
<organism evidence="3 4">
    <name type="scientific">Paramecium sonneborni</name>
    <dbReference type="NCBI Taxonomy" id="65129"/>
    <lineage>
        <taxon>Eukaryota</taxon>
        <taxon>Sar</taxon>
        <taxon>Alveolata</taxon>
        <taxon>Ciliophora</taxon>
        <taxon>Intramacronucleata</taxon>
        <taxon>Oligohymenophorea</taxon>
        <taxon>Peniculida</taxon>
        <taxon>Parameciidae</taxon>
        <taxon>Paramecium</taxon>
    </lineage>
</organism>
<dbReference type="OrthoDB" id="309563at2759"/>
<feature type="compositionally biased region" description="Low complexity" evidence="1">
    <location>
        <begin position="464"/>
        <end position="480"/>
    </location>
</feature>
<dbReference type="Pfam" id="PF07534">
    <property type="entry name" value="TLD"/>
    <property type="match status" value="1"/>
</dbReference>
<evidence type="ECO:0000259" key="2">
    <source>
        <dbReference type="Pfam" id="PF07534"/>
    </source>
</evidence>
<dbReference type="EMBL" id="CAJJDN010000003">
    <property type="protein sequence ID" value="CAD8048614.1"/>
    <property type="molecule type" value="Genomic_DNA"/>
</dbReference>
<reference evidence="3" key="1">
    <citation type="submission" date="2021-01" db="EMBL/GenBank/DDBJ databases">
        <authorList>
            <consortium name="Genoscope - CEA"/>
            <person name="William W."/>
        </authorList>
    </citation>
    <scope>NUCLEOTIDE SEQUENCE</scope>
</reference>
<sequence>MKKENQIDIFCEDDQHFHKGEQIKYLMVKQDKGSIKKRLFCDECFLGKYSSYQQYCCDVQELINGNIYESFKNTKFDSNCKQEYFNYAKNHFPYLKKEFIQNMITRVREEITSIIDDLEQDLLEQSAIYCENIKNWTSSETLHEYFNCDELRRKLLDIEFERSPLKFEELNISAEAYVKKINTQGEKEQKIFQIDGIIEKQKKFFNLERFDNNFNELLKTIQTMRERTFSEYTFSQSSLATPYIKNIIQRIAQTPEQEEKFHKALNRIYRFTKAGSNYKTLQQIDQLKNKDTLTIIQTKNKCIFGVYNCYAQSEKSFLFQMNKEKIFPLKRNKQPFQLNQQTDLSTWIMNFGEGDILINSTFTQCSSNFGNGFDIDGTEIWNRQEYLSDSLFFDIYDMEIFEFKTQDQPQAPPFVVIQPGPPIVVPQPGPPTGVPAAGHPNGGFTPLGFTPIQGLPQMRPTTVNPNTVNPNTNPANQANPRFTVYNPNQ</sequence>
<comment type="caution">
    <text evidence="3">The sequence shown here is derived from an EMBL/GenBank/DDBJ whole genome shotgun (WGS) entry which is preliminary data.</text>
</comment>
<feature type="domain" description="TLDc" evidence="2">
    <location>
        <begin position="251"/>
        <end position="404"/>
    </location>
</feature>